<dbReference type="AlphaFoldDB" id="A0A451ABS4"/>
<evidence type="ECO:0000313" key="2">
    <source>
        <dbReference type="EMBL" id="VFK70827.1"/>
    </source>
</evidence>
<protein>
    <submittedName>
        <fullName evidence="1">Uncharacterized protein</fullName>
    </submittedName>
</protein>
<proteinExistence type="predicted"/>
<sequence length="61" mass="6776">MISQEIEVSEIEVSTVVDAMAEGAGISKEQAGAAGAYRMDKRDRYHGNPRANTLWRLIRLL</sequence>
<organism evidence="1">
    <name type="scientific">Candidatus Kentrum sp. UNK</name>
    <dbReference type="NCBI Taxonomy" id="2126344"/>
    <lineage>
        <taxon>Bacteria</taxon>
        <taxon>Pseudomonadati</taxon>
        <taxon>Pseudomonadota</taxon>
        <taxon>Gammaproteobacteria</taxon>
        <taxon>Candidatus Kentrum</taxon>
    </lineage>
</organism>
<dbReference type="EMBL" id="CAADFZ010000034">
    <property type="protein sequence ID" value="VFK63479.1"/>
    <property type="molecule type" value="Genomic_DNA"/>
</dbReference>
<dbReference type="EMBL" id="CAADGD010000040">
    <property type="protein sequence ID" value="VFK70827.1"/>
    <property type="molecule type" value="Genomic_DNA"/>
</dbReference>
<accession>A0A451ABS4</accession>
<gene>
    <name evidence="1" type="ORF">BECKUNK1418G_GA0071005_10345</name>
    <name evidence="2" type="ORF">BECKUNK1418H_GA0071006_10406</name>
</gene>
<name>A0A451ABS4_9GAMM</name>
<reference evidence="1" key="1">
    <citation type="submission" date="2019-02" db="EMBL/GenBank/DDBJ databases">
        <authorList>
            <person name="Gruber-Vodicka R. H."/>
            <person name="Seah K. B. B."/>
        </authorList>
    </citation>
    <scope>NUCLEOTIDE SEQUENCE</scope>
    <source>
        <strain evidence="2">BECK_BY19</strain>
        <strain evidence="1">BECK_BY8</strain>
    </source>
</reference>
<evidence type="ECO:0000313" key="1">
    <source>
        <dbReference type="EMBL" id="VFK63479.1"/>
    </source>
</evidence>